<dbReference type="InterPro" id="IPR004358">
    <property type="entry name" value="Sig_transdc_His_kin-like_C"/>
</dbReference>
<evidence type="ECO:0000256" key="20">
    <source>
        <dbReference type="SAM" id="Phobius"/>
    </source>
</evidence>
<dbReference type="SUPFAM" id="SSF55785">
    <property type="entry name" value="PYP-like sensor domain (PAS domain)"/>
    <property type="match status" value="2"/>
</dbReference>
<feature type="domain" description="PAC" evidence="24">
    <location>
        <begin position="438"/>
        <end position="490"/>
    </location>
</feature>
<organism evidence="27 28">
    <name type="scientific">Candidatus Pristimantibacillus lignocellulolyticus</name>
    <dbReference type="NCBI Taxonomy" id="2994561"/>
    <lineage>
        <taxon>Bacteria</taxon>
        <taxon>Bacillati</taxon>
        <taxon>Bacillota</taxon>
        <taxon>Bacilli</taxon>
        <taxon>Bacillales</taxon>
        <taxon>Paenibacillaceae</taxon>
        <taxon>Candidatus Pristimantibacillus</taxon>
    </lineage>
</organism>
<dbReference type="SUPFAM" id="SSF52172">
    <property type="entry name" value="CheY-like"/>
    <property type="match status" value="2"/>
</dbReference>
<dbReference type="Gene3D" id="3.30.450.20">
    <property type="entry name" value="PAS domain"/>
    <property type="match status" value="4"/>
</dbReference>
<keyword evidence="10" id="KW-0418">Kinase</keyword>
<evidence type="ECO:0000256" key="9">
    <source>
        <dbReference type="ARBA" id="ARBA00022741"/>
    </source>
</evidence>
<keyword evidence="11" id="KW-0067">ATP-binding</keyword>
<keyword evidence="6 19" id="KW-0597">Phosphoprotein</keyword>
<dbReference type="SUPFAM" id="SSF47226">
    <property type="entry name" value="Histidine-containing phosphotransfer domain, HPT domain"/>
    <property type="match status" value="1"/>
</dbReference>
<comment type="subcellular location">
    <subcellularLocation>
        <location evidence="2">Cell membrane</location>
        <topology evidence="2">Multi-pass membrane protein</topology>
    </subcellularLocation>
</comment>
<evidence type="ECO:0000256" key="8">
    <source>
        <dbReference type="ARBA" id="ARBA00022692"/>
    </source>
</evidence>
<keyword evidence="12 20" id="KW-1133">Transmembrane helix</keyword>
<dbReference type="InterPro" id="IPR036097">
    <property type="entry name" value="HisK_dim/P_sf"/>
</dbReference>
<evidence type="ECO:0000256" key="15">
    <source>
        <dbReference type="ARBA" id="ARBA00064003"/>
    </source>
</evidence>
<dbReference type="InterPro" id="IPR003594">
    <property type="entry name" value="HATPase_dom"/>
</dbReference>
<dbReference type="Gene3D" id="1.10.287.130">
    <property type="match status" value="1"/>
</dbReference>
<dbReference type="CDD" id="cd00082">
    <property type="entry name" value="HisKA"/>
    <property type="match status" value="1"/>
</dbReference>
<evidence type="ECO:0000256" key="14">
    <source>
        <dbReference type="ARBA" id="ARBA00023136"/>
    </source>
</evidence>
<dbReference type="SMART" id="SM00073">
    <property type="entry name" value="HPT"/>
    <property type="match status" value="1"/>
</dbReference>
<dbReference type="SMART" id="SM00086">
    <property type="entry name" value="PAC"/>
    <property type="match status" value="2"/>
</dbReference>
<dbReference type="CDD" id="cd17546">
    <property type="entry name" value="REC_hyHK_CKI1_RcsC-like"/>
    <property type="match status" value="1"/>
</dbReference>
<dbReference type="CDD" id="cd00156">
    <property type="entry name" value="REC"/>
    <property type="match status" value="1"/>
</dbReference>
<feature type="transmembrane region" description="Helical" evidence="20">
    <location>
        <begin position="275"/>
        <end position="297"/>
    </location>
</feature>
<dbReference type="SMART" id="SM00448">
    <property type="entry name" value="REC"/>
    <property type="match status" value="2"/>
</dbReference>
<dbReference type="PRINTS" id="PR00344">
    <property type="entry name" value="BCTRLSENSOR"/>
</dbReference>
<evidence type="ECO:0000256" key="13">
    <source>
        <dbReference type="ARBA" id="ARBA00023012"/>
    </source>
</evidence>
<evidence type="ECO:0000256" key="3">
    <source>
        <dbReference type="ARBA" id="ARBA00006402"/>
    </source>
</evidence>
<keyword evidence="13" id="KW-0902">Two-component regulatory system</keyword>
<name>A0A9J6ZGH4_9BACL</name>
<dbReference type="InterPro" id="IPR003660">
    <property type="entry name" value="HAMP_dom"/>
</dbReference>
<keyword evidence="7" id="KW-0808">Transferase</keyword>
<dbReference type="Gene3D" id="6.10.340.10">
    <property type="match status" value="1"/>
</dbReference>
<feature type="domain" description="HPt" evidence="26">
    <location>
        <begin position="1178"/>
        <end position="1278"/>
    </location>
</feature>
<evidence type="ECO:0000313" key="27">
    <source>
        <dbReference type="EMBL" id="URN95254.1"/>
    </source>
</evidence>
<dbReference type="FunFam" id="3.30.565.10:FF:000010">
    <property type="entry name" value="Sensor histidine kinase RcsC"/>
    <property type="match status" value="1"/>
</dbReference>
<evidence type="ECO:0000256" key="7">
    <source>
        <dbReference type="ARBA" id="ARBA00022679"/>
    </source>
</evidence>
<dbReference type="SMART" id="SM00388">
    <property type="entry name" value="HisKA"/>
    <property type="match status" value="1"/>
</dbReference>
<gene>
    <name evidence="27" type="ORF">NAG76_03055</name>
</gene>
<evidence type="ECO:0000259" key="26">
    <source>
        <dbReference type="PROSITE" id="PS50894"/>
    </source>
</evidence>
<feature type="modified residue" description="4-aspartylphosphate" evidence="19">
    <location>
        <position position="923"/>
    </location>
</feature>
<feature type="modified residue" description="Phosphohistidine" evidence="18">
    <location>
        <position position="1217"/>
    </location>
</feature>
<dbReference type="InterPro" id="IPR003661">
    <property type="entry name" value="HisK_dim/P_dom"/>
</dbReference>
<feature type="domain" description="HAMP" evidence="25">
    <location>
        <begin position="298"/>
        <end position="351"/>
    </location>
</feature>
<dbReference type="InterPro" id="IPR008207">
    <property type="entry name" value="Sig_transdc_His_kin_Hpt_dom"/>
</dbReference>
<evidence type="ECO:0000259" key="25">
    <source>
        <dbReference type="PROSITE" id="PS50885"/>
    </source>
</evidence>
<dbReference type="InterPro" id="IPR000700">
    <property type="entry name" value="PAS-assoc_C"/>
</dbReference>
<dbReference type="KEGG" id="plig:NAG76_03055"/>
<dbReference type="PANTHER" id="PTHR45339:SF1">
    <property type="entry name" value="HYBRID SIGNAL TRANSDUCTION HISTIDINE KINASE J"/>
    <property type="match status" value="1"/>
</dbReference>
<keyword evidence="5" id="KW-1003">Cell membrane</keyword>
<evidence type="ECO:0000256" key="2">
    <source>
        <dbReference type="ARBA" id="ARBA00004651"/>
    </source>
</evidence>
<dbReference type="PROSITE" id="PS50894">
    <property type="entry name" value="HPT"/>
    <property type="match status" value="1"/>
</dbReference>
<sequence>MNGLSLRTKGIIIIVIISLVPLLIAGLYNYYTVKQDMIQTEIDKVMMKQESRSFVTNAWINTRIAEVMVMSRNVAMQSGQVDEIKKYLYNEQRKNQFYYDEIGFFDVNGNVTALKEAPKKFKDLSVFYPVLDGQVVTTDPYLSIITHDLQSYIAAPVYDYDNKIIGAMYASYKFRNANYVESLLVDDGDTYLYNNKGHLLFENDSGSIDAATMEKLKFKLQIITVSQNANTSGNMHYKVNGHSFILFYQYIKDTNWIIIEVMDTERLQEIAAPTLWRILVTISLAVIIIALLFYIYFESIITRLQDILRVTKLAAEGSFDGEHLDAYSRDEIGNLANSVNGMMGRLHVMFNRLDAVINQNKSPVVVMDERYYITYINKATEDLIGYTSEEVVGKVTPLFFMDLEEVKVRAEKLSEQLGRTIQPGVELFIELRKNYPSYDFELSIFRRDGKKIPVYNRSSSLTDRNGKLTGIIAILTDLSEQRAVENVRNRLQLIVESAMDLIASVDRLGHLIYINEAGKKILGIDHNEWEMQSISKYLPSHLYRILVKGCIRARKQGYFETDAQFYNSNGRRINVSIGIVAHRDSLNGDLMYSCISRDITEQVEIQQKLVQATESAEEASRAKSNFLALMSHEIRTPLNGIIGLSQLLQKTELDALQREYANRMKDSSDMLLNIVTGILDFSKLEVNMIEPDLTEFQLQVVINHLADQLSVFLGGKDQFEFKIDVAPQIPVHMLGDSLRLEQILSNLCVNAIKFTKHGIVELNIEMVEETTEHFLLKFSVKDTGIGMSKDQLEYLFTPFTQADSSTTRKYGGTGLGLVISRDLVQLLGGQLLVESEFGVGSSFTFELPFMRVDQQHADKELANDHLSDGLVWIVEDSDTMAEYWNQLLVSQQYSSMRMRTWKQAYYRLRRLGKGAYPTIILLDMEMNDMYGMETWIDFYNEASSKGISIIAITTAYGREELLLLGSDQQPERILTKPVTAMRFIEAIHSNMDEKVELQLTKTRVVTDEESHTIDETIKVLLAEDNKVNQLVAVEMLKYCHCNVTVANNGIEAIASLLEEDFDLVLMDIHMPEMDGMEAVRQIRNNAKYNELPIIALTANVLVSDHEQYLQMGMNAVVTKPISMEQLKQIIYSYTPSSSLVAVTSETEQASFEQNHIMQQLLLLTVVKADIAIERLNGKVNIYIHMLEQFIEDYLDFALRMRNFLELEQYEEISRALHTLKGSSSYLEAQEINKLAVVGETLLKEKAYSKLPGCIEMIDYEMLLFEKQVRKVLSILNNI</sequence>
<evidence type="ECO:0000259" key="22">
    <source>
        <dbReference type="PROSITE" id="PS50110"/>
    </source>
</evidence>
<protein>
    <recommendedName>
        <fullName evidence="17">Circadian input-output histidine kinase CikA</fullName>
        <ecNumber evidence="4">2.7.13.3</ecNumber>
    </recommendedName>
    <alternativeName>
        <fullName evidence="16">Sensory/regulatory protein RpfC</fullName>
    </alternativeName>
</protein>
<dbReference type="GO" id="GO:0005886">
    <property type="term" value="C:plasma membrane"/>
    <property type="evidence" value="ECO:0007669"/>
    <property type="project" value="UniProtKB-SubCell"/>
</dbReference>
<dbReference type="PROSITE" id="PS50113">
    <property type="entry name" value="PAC"/>
    <property type="match status" value="2"/>
</dbReference>
<evidence type="ECO:0000256" key="1">
    <source>
        <dbReference type="ARBA" id="ARBA00000085"/>
    </source>
</evidence>
<dbReference type="Gene3D" id="3.30.565.10">
    <property type="entry name" value="Histidine kinase-like ATPase, C-terminal domain"/>
    <property type="match status" value="1"/>
</dbReference>
<dbReference type="CDD" id="cd00130">
    <property type="entry name" value="PAS"/>
    <property type="match status" value="2"/>
</dbReference>
<dbReference type="PROSITE" id="PS50110">
    <property type="entry name" value="RESPONSE_REGULATORY"/>
    <property type="match status" value="2"/>
</dbReference>
<feature type="domain" description="Response regulatory" evidence="22">
    <location>
        <begin position="1018"/>
        <end position="1134"/>
    </location>
</feature>
<dbReference type="CDD" id="cd06225">
    <property type="entry name" value="HAMP"/>
    <property type="match status" value="1"/>
</dbReference>
<dbReference type="InterPro" id="IPR001789">
    <property type="entry name" value="Sig_transdc_resp-reg_receiver"/>
</dbReference>
<accession>A0A9J6ZGH4</accession>
<feature type="modified residue" description="4-aspartylphosphate" evidence="19">
    <location>
        <position position="1067"/>
    </location>
</feature>
<comment type="subunit">
    <text evidence="15">At low DSF concentrations, interacts with RpfF.</text>
</comment>
<feature type="domain" description="PAS" evidence="23">
    <location>
        <begin position="487"/>
        <end position="528"/>
    </location>
</feature>
<comment type="similarity">
    <text evidence="3">In the N-terminal section; belongs to the phytochrome family.</text>
</comment>
<evidence type="ECO:0000256" key="10">
    <source>
        <dbReference type="ARBA" id="ARBA00022777"/>
    </source>
</evidence>
<dbReference type="PROSITE" id="PS50112">
    <property type="entry name" value="PAS"/>
    <property type="match status" value="2"/>
</dbReference>
<dbReference type="SUPFAM" id="SSF158472">
    <property type="entry name" value="HAMP domain-like"/>
    <property type="match status" value="1"/>
</dbReference>
<dbReference type="EMBL" id="CP097899">
    <property type="protein sequence ID" value="URN95254.1"/>
    <property type="molecule type" value="Genomic_DNA"/>
</dbReference>
<dbReference type="InterPro" id="IPR036890">
    <property type="entry name" value="HATPase_C_sf"/>
</dbReference>
<evidence type="ECO:0000259" key="21">
    <source>
        <dbReference type="PROSITE" id="PS50109"/>
    </source>
</evidence>
<dbReference type="Pfam" id="PF13426">
    <property type="entry name" value="PAS_9"/>
    <property type="match status" value="1"/>
</dbReference>
<dbReference type="Pfam" id="PF00072">
    <property type="entry name" value="Response_reg"/>
    <property type="match status" value="2"/>
</dbReference>
<dbReference type="SMART" id="SM00091">
    <property type="entry name" value="PAS"/>
    <property type="match status" value="2"/>
</dbReference>
<dbReference type="FunFam" id="1.10.287.130:FF:000002">
    <property type="entry name" value="Two-component osmosensing histidine kinase"/>
    <property type="match status" value="1"/>
</dbReference>
<dbReference type="InterPro" id="IPR000014">
    <property type="entry name" value="PAS"/>
</dbReference>
<dbReference type="InterPro" id="IPR005467">
    <property type="entry name" value="His_kinase_dom"/>
</dbReference>
<dbReference type="CDD" id="cd16922">
    <property type="entry name" value="HATPase_EvgS-ArcB-TorS-like"/>
    <property type="match status" value="1"/>
</dbReference>
<dbReference type="SUPFAM" id="SSF47384">
    <property type="entry name" value="Homodimeric domain of signal transducing histidine kinase"/>
    <property type="match status" value="1"/>
</dbReference>
<keyword evidence="14 20" id="KW-0472">Membrane</keyword>
<dbReference type="InterPro" id="IPR001610">
    <property type="entry name" value="PAC"/>
</dbReference>
<reference evidence="27" key="1">
    <citation type="submission" date="2022-05" db="EMBL/GenBank/DDBJ databases">
        <title>Novel bacterial taxa in a minimal lignocellulolytic consortium and its capacity to transform plastics disclosed by genome-resolved metagenomics.</title>
        <authorList>
            <person name="Rodriguez C.A.D."/>
            <person name="Diaz-Garcia L."/>
            <person name="Herrera K."/>
            <person name="Tarazona N.A."/>
            <person name="Sproer C."/>
            <person name="Overmann J."/>
            <person name="Jimenez D.J."/>
        </authorList>
    </citation>
    <scope>NUCLEOTIDE SEQUENCE</scope>
    <source>
        <strain evidence="27">MAG5</strain>
    </source>
</reference>
<feature type="domain" description="PAC" evidence="24">
    <location>
        <begin position="559"/>
        <end position="611"/>
    </location>
</feature>
<dbReference type="Pfam" id="PF00512">
    <property type="entry name" value="HisKA"/>
    <property type="match status" value="1"/>
</dbReference>
<proteinExistence type="inferred from homology"/>
<evidence type="ECO:0000256" key="4">
    <source>
        <dbReference type="ARBA" id="ARBA00012438"/>
    </source>
</evidence>
<dbReference type="GO" id="GO:0005524">
    <property type="term" value="F:ATP binding"/>
    <property type="evidence" value="ECO:0007669"/>
    <property type="project" value="UniProtKB-KW"/>
</dbReference>
<dbReference type="InterPro" id="IPR013656">
    <property type="entry name" value="PAS_4"/>
</dbReference>
<dbReference type="InterPro" id="IPR036641">
    <property type="entry name" value="HPT_dom_sf"/>
</dbReference>
<comment type="catalytic activity">
    <reaction evidence="1">
        <text>ATP + protein L-histidine = ADP + protein N-phospho-L-histidine.</text>
        <dbReference type="EC" id="2.7.13.3"/>
    </reaction>
</comment>
<dbReference type="InterPro" id="IPR011006">
    <property type="entry name" value="CheY-like_superfamily"/>
</dbReference>
<dbReference type="CDD" id="cd18773">
    <property type="entry name" value="PDC1_HK_sensor"/>
    <property type="match status" value="1"/>
</dbReference>
<dbReference type="Gene3D" id="3.40.50.2300">
    <property type="match status" value="2"/>
</dbReference>
<evidence type="ECO:0000256" key="16">
    <source>
        <dbReference type="ARBA" id="ARBA00068150"/>
    </source>
</evidence>
<dbReference type="PANTHER" id="PTHR45339">
    <property type="entry name" value="HYBRID SIGNAL TRANSDUCTION HISTIDINE KINASE J"/>
    <property type="match status" value="1"/>
</dbReference>
<evidence type="ECO:0000256" key="6">
    <source>
        <dbReference type="ARBA" id="ARBA00022553"/>
    </source>
</evidence>
<dbReference type="NCBIfam" id="TIGR00229">
    <property type="entry name" value="sensory_box"/>
    <property type="match status" value="2"/>
</dbReference>
<dbReference type="Gene3D" id="1.20.120.160">
    <property type="entry name" value="HPT domain"/>
    <property type="match status" value="1"/>
</dbReference>
<dbReference type="InterPro" id="IPR035965">
    <property type="entry name" value="PAS-like_dom_sf"/>
</dbReference>
<evidence type="ECO:0000256" key="12">
    <source>
        <dbReference type="ARBA" id="ARBA00022989"/>
    </source>
</evidence>
<dbReference type="PROSITE" id="PS50885">
    <property type="entry name" value="HAMP"/>
    <property type="match status" value="1"/>
</dbReference>
<dbReference type="GO" id="GO:0000155">
    <property type="term" value="F:phosphorelay sensor kinase activity"/>
    <property type="evidence" value="ECO:0007669"/>
    <property type="project" value="InterPro"/>
</dbReference>
<dbReference type="EC" id="2.7.13.3" evidence="4"/>
<feature type="domain" description="Response regulatory" evidence="22">
    <location>
        <begin position="870"/>
        <end position="991"/>
    </location>
</feature>
<dbReference type="SMART" id="SM00387">
    <property type="entry name" value="HATPase_c"/>
    <property type="match status" value="1"/>
</dbReference>
<dbReference type="CDD" id="cd00088">
    <property type="entry name" value="HPT"/>
    <property type="match status" value="1"/>
</dbReference>
<keyword evidence="9" id="KW-0547">Nucleotide-binding</keyword>
<feature type="domain" description="PAS" evidence="23">
    <location>
        <begin position="349"/>
        <end position="420"/>
    </location>
</feature>
<dbReference type="Pfam" id="PF01627">
    <property type="entry name" value="Hpt"/>
    <property type="match status" value="1"/>
</dbReference>
<evidence type="ECO:0000259" key="23">
    <source>
        <dbReference type="PROSITE" id="PS50112"/>
    </source>
</evidence>
<evidence type="ECO:0000256" key="17">
    <source>
        <dbReference type="ARBA" id="ARBA00074306"/>
    </source>
</evidence>
<dbReference type="AlphaFoldDB" id="A0A9J6ZGH4"/>
<feature type="domain" description="Histidine kinase" evidence="21">
    <location>
        <begin position="629"/>
        <end position="851"/>
    </location>
</feature>
<evidence type="ECO:0000259" key="24">
    <source>
        <dbReference type="PROSITE" id="PS50113"/>
    </source>
</evidence>
<dbReference type="Pfam" id="PF02518">
    <property type="entry name" value="HATPase_c"/>
    <property type="match status" value="1"/>
</dbReference>
<evidence type="ECO:0000256" key="19">
    <source>
        <dbReference type="PROSITE-ProRule" id="PRU00169"/>
    </source>
</evidence>
<evidence type="ECO:0000256" key="11">
    <source>
        <dbReference type="ARBA" id="ARBA00022840"/>
    </source>
</evidence>
<evidence type="ECO:0000313" key="28">
    <source>
        <dbReference type="Proteomes" id="UP001056756"/>
    </source>
</evidence>
<dbReference type="SUPFAM" id="SSF55874">
    <property type="entry name" value="ATPase domain of HSP90 chaperone/DNA topoisomerase II/histidine kinase"/>
    <property type="match status" value="1"/>
</dbReference>
<keyword evidence="8 20" id="KW-0812">Transmembrane</keyword>
<dbReference type="PROSITE" id="PS50109">
    <property type="entry name" value="HIS_KIN"/>
    <property type="match status" value="1"/>
</dbReference>
<evidence type="ECO:0000256" key="18">
    <source>
        <dbReference type="PROSITE-ProRule" id="PRU00110"/>
    </source>
</evidence>
<dbReference type="Proteomes" id="UP001056756">
    <property type="component" value="Chromosome"/>
</dbReference>
<dbReference type="Pfam" id="PF08448">
    <property type="entry name" value="PAS_4"/>
    <property type="match status" value="1"/>
</dbReference>
<evidence type="ECO:0000256" key="5">
    <source>
        <dbReference type="ARBA" id="ARBA00022475"/>
    </source>
</evidence>
<feature type="transmembrane region" description="Helical" evidence="20">
    <location>
        <begin position="12"/>
        <end position="31"/>
    </location>
</feature>